<feature type="region of interest" description="Disordered" evidence="3">
    <location>
        <begin position="23"/>
        <end position="86"/>
    </location>
</feature>
<dbReference type="Pfam" id="PF00353">
    <property type="entry name" value="HemolysinCabind"/>
    <property type="match status" value="4"/>
</dbReference>
<comment type="subcellular location">
    <subcellularLocation>
        <location evidence="1">Secreted</location>
    </subcellularLocation>
</comment>
<dbReference type="InterPro" id="IPR018511">
    <property type="entry name" value="Hemolysin-typ_Ca-bd_CS"/>
</dbReference>
<evidence type="ECO:0000313" key="5">
    <source>
        <dbReference type="Proteomes" id="UP000186141"/>
    </source>
</evidence>
<dbReference type="PANTHER" id="PTHR38340">
    <property type="entry name" value="S-LAYER PROTEIN"/>
    <property type="match status" value="1"/>
</dbReference>
<proteinExistence type="predicted"/>
<dbReference type="GO" id="GO:0005509">
    <property type="term" value="F:calcium ion binding"/>
    <property type="evidence" value="ECO:0007669"/>
    <property type="project" value="InterPro"/>
</dbReference>
<name>A0A1N7LUY6_9RHOB</name>
<dbReference type="STRING" id="1086013.SAMN05421774_102187"/>
<dbReference type="EMBL" id="FTOT01000002">
    <property type="protein sequence ID" value="SIS77584.1"/>
    <property type="molecule type" value="Genomic_DNA"/>
</dbReference>
<dbReference type="RefSeq" id="WP_076529401.1">
    <property type="nucleotide sequence ID" value="NZ_BMEH01000002.1"/>
</dbReference>
<accession>A0A1N7LUY6</accession>
<dbReference type="InterPro" id="IPR001343">
    <property type="entry name" value="Hemolysn_Ca-bd"/>
</dbReference>
<dbReference type="SUPFAM" id="SSF51120">
    <property type="entry name" value="beta-Roll"/>
    <property type="match status" value="1"/>
</dbReference>
<keyword evidence="2" id="KW-0964">Secreted</keyword>
<dbReference type="Proteomes" id="UP000186141">
    <property type="component" value="Unassembled WGS sequence"/>
</dbReference>
<reference evidence="4 5" key="1">
    <citation type="submission" date="2017-01" db="EMBL/GenBank/DDBJ databases">
        <authorList>
            <person name="Mah S.A."/>
            <person name="Swanson W.J."/>
            <person name="Moy G.W."/>
            <person name="Vacquier V.D."/>
        </authorList>
    </citation>
    <scope>NUCLEOTIDE SEQUENCE [LARGE SCALE GENOMIC DNA]</scope>
    <source>
        <strain evidence="4 5">DSM 26375</strain>
    </source>
</reference>
<sequence>MFGLFGMLGLLMVGLAGSSLVMRGSTSEDEDAPPAEPDAPEPSGTEEDAAQPPAQLWDAGIDEGAPTGDSADPAQEAPAHPQPQDAQALPHRLHMVAADHGAADAAQRLVGGRGNDGIEGSDGRDRIFGRPGDDQLHGGGDNDRIRGGDGDDTVLGGFGDDRIWGATGDDTLFGQEGNDTLFGGAGQDTVLGGNGNDTLAGDEGDDWLAGGMGNDLLIAGPGQDTLDGDAGDDTLVGAFHGDWGNAGNYLNGGEGHDVLRVGAGDIATGGNGMDRFELAADTQGQLARIMDYDPTQDELIVVYDAAGPAPQVTLTPGGIADDVLILLDGRPVAEVAGAAGLTPDSIRLAPR</sequence>
<feature type="compositionally biased region" description="Basic and acidic residues" evidence="3">
    <location>
        <begin position="121"/>
        <end position="149"/>
    </location>
</feature>
<feature type="region of interest" description="Disordered" evidence="3">
    <location>
        <begin position="169"/>
        <end position="200"/>
    </location>
</feature>
<dbReference type="AlphaFoldDB" id="A0A1N7LUY6"/>
<evidence type="ECO:0000256" key="3">
    <source>
        <dbReference type="SAM" id="MobiDB-lite"/>
    </source>
</evidence>
<protein>
    <submittedName>
        <fullName evidence="4">Hemolysin-type calcium-binding repeat-containing protein</fullName>
    </submittedName>
</protein>
<evidence type="ECO:0000256" key="1">
    <source>
        <dbReference type="ARBA" id="ARBA00004613"/>
    </source>
</evidence>
<evidence type="ECO:0000256" key="2">
    <source>
        <dbReference type="ARBA" id="ARBA00022525"/>
    </source>
</evidence>
<keyword evidence="5" id="KW-1185">Reference proteome</keyword>
<dbReference type="PANTHER" id="PTHR38340:SF1">
    <property type="entry name" value="S-LAYER PROTEIN"/>
    <property type="match status" value="1"/>
</dbReference>
<dbReference type="OrthoDB" id="7863760at2"/>
<evidence type="ECO:0000313" key="4">
    <source>
        <dbReference type="EMBL" id="SIS77584.1"/>
    </source>
</evidence>
<feature type="region of interest" description="Disordered" evidence="3">
    <location>
        <begin position="109"/>
        <end position="153"/>
    </location>
</feature>
<dbReference type="GO" id="GO:0005576">
    <property type="term" value="C:extracellular region"/>
    <property type="evidence" value="ECO:0007669"/>
    <property type="project" value="UniProtKB-SubCell"/>
</dbReference>
<feature type="compositionally biased region" description="Low complexity" evidence="3">
    <location>
        <begin position="71"/>
        <end position="86"/>
    </location>
</feature>
<dbReference type="PRINTS" id="PR00313">
    <property type="entry name" value="CABNDNGRPT"/>
</dbReference>
<dbReference type="InterPro" id="IPR050557">
    <property type="entry name" value="RTX_toxin/Mannuronan_C5-epim"/>
</dbReference>
<dbReference type="PROSITE" id="PS00330">
    <property type="entry name" value="HEMOLYSIN_CALCIUM"/>
    <property type="match status" value="1"/>
</dbReference>
<dbReference type="InterPro" id="IPR011049">
    <property type="entry name" value="Serralysin-like_metalloprot_C"/>
</dbReference>
<gene>
    <name evidence="4" type="ORF">SAMN05421774_102187</name>
</gene>
<organism evidence="4 5">
    <name type="scientific">Gemmobacter megaterium</name>
    <dbReference type="NCBI Taxonomy" id="1086013"/>
    <lineage>
        <taxon>Bacteria</taxon>
        <taxon>Pseudomonadati</taxon>
        <taxon>Pseudomonadota</taxon>
        <taxon>Alphaproteobacteria</taxon>
        <taxon>Rhodobacterales</taxon>
        <taxon>Paracoccaceae</taxon>
        <taxon>Gemmobacter</taxon>
    </lineage>
</organism>
<dbReference type="Gene3D" id="2.150.10.10">
    <property type="entry name" value="Serralysin-like metalloprotease, C-terminal"/>
    <property type="match status" value="3"/>
</dbReference>